<reference evidence="2 3" key="1">
    <citation type="submission" date="2019-06" db="EMBL/GenBank/DDBJ databases">
        <title>Draft genomes of female and male turbot (Scophthalmus maximus).</title>
        <authorList>
            <person name="Xu H."/>
            <person name="Xu X.-W."/>
            <person name="Shao C."/>
            <person name="Chen S."/>
        </authorList>
    </citation>
    <scope>NUCLEOTIDE SEQUENCE [LARGE SCALE GENOMIC DNA]</scope>
    <source>
        <strain evidence="2">Ysfricsl-2016a</strain>
        <tissue evidence="2">Blood</tissue>
    </source>
</reference>
<gene>
    <name evidence="2" type="ORF">F2P81_010043</name>
</gene>
<name>A0A6A4SWT8_SCOMX</name>
<feature type="compositionally biased region" description="Basic and acidic residues" evidence="1">
    <location>
        <begin position="10"/>
        <end position="23"/>
    </location>
</feature>
<dbReference type="EMBL" id="VEVO01000009">
    <property type="protein sequence ID" value="KAF0037169.1"/>
    <property type="molecule type" value="Genomic_DNA"/>
</dbReference>
<evidence type="ECO:0000256" key="1">
    <source>
        <dbReference type="SAM" id="MobiDB-lite"/>
    </source>
</evidence>
<feature type="region of interest" description="Disordered" evidence="1">
    <location>
        <begin position="1"/>
        <end position="46"/>
    </location>
</feature>
<evidence type="ECO:0000313" key="2">
    <source>
        <dbReference type="EMBL" id="KAF0037169.1"/>
    </source>
</evidence>
<accession>A0A6A4SWT8</accession>
<comment type="caution">
    <text evidence="2">The sequence shown here is derived from an EMBL/GenBank/DDBJ whole genome shotgun (WGS) entry which is preliminary data.</text>
</comment>
<dbReference type="Proteomes" id="UP000438429">
    <property type="component" value="Unassembled WGS sequence"/>
</dbReference>
<evidence type="ECO:0000313" key="3">
    <source>
        <dbReference type="Proteomes" id="UP000438429"/>
    </source>
</evidence>
<protein>
    <submittedName>
        <fullName evidence="2">Uncharacterized protein</fullName>
    </submittedName>
</protein>
<organism evidence="2 3">
    <name type="scientific">Scophthalmus maximus</name>
    <name type="common">Turbot</name>
    <name type="synonym">Psetta maxima</name>
    <dbReference type="NCBI Taxonomy" id="52904"/>
    <lineage>
        <taxon>Eukaryota</taxon>
        <taxon>Metazoa</taxon>
        <taxon>Chordata</taxon>
        <taxon>Craniata</taxon>
        <taxon>Vertebrata</taxon>
        <taxon>Euteleostomi</taxon>
        <taxon>Actinopterygii</taxon>
        <taxon>Neopterygii</taxon>
        <taxon>Teleostei</taxon>
        <taxon>Neoteleostei</taxon>
        <taxon>Acanthomorphata</taxon>
        <taxon>Carangaria</taxon>
        <taxon>Pleuronectiformes</taxon>
        <taxon>Pleuronectoidei</taxon>
        <taxon>Scophthalmidae</taxon>
        <taxon>Scophthalmus</taxon>
    </lineage>
</organism>
<dbReference type="AlphaFoldDB" id="A0A6A4SWT8"/>
<sequence length="178" mass="20092">MGGQSVQEQYGERFIGDSRERPCQRRRGKHIKTHKGTRRNHSANVFPPPIPFHYFHHNGDKEQFLSCPPSEQPSQRFVNWSACGATREAICAGDESNKTLNFCRLAKQREKCESRFTRRYANVLLLSVNVSKEVPVGVGGGKLQEERNRQRSFRPGGRIQLCSCSAVGGNTSVDAQWS</sequence>
<feature type="compositionally biased region" description="Basic residues" evidence="1">
    <location>
        <begin position="24"/>
        <end position="41"/>
    </location>
</feature>
<proteinExistence type="predicted"/>